<proteinExistence type="predicted"/>
<accession>A0A346NLB7</accession>
<keyword evidence="1" id="KW-0472">Membrane</keyword>
<reference evidence="2 3" key="1">
    <citation type="submission" date="2018-08" db="EMBL/GenBank/DDBJ databases">
        <title>Salinimonas sediminis sp. nov., a piezophilic bacterium isolated from a deep-sea sediment sample from the New Britain Trench.</title>
        <authorList>
            <person name="Cao J."/>
        </authorList>
    </citation>
    <scope>NUCLEOTIDE SEQUENCE [LARGE SCALE GENOMIC DNA]</scope>
    <source>
        <strain evidence="2 3">N102</strain>
    </source>
</reference>
<dbReference type="RefSeq" id="WP_117316357.1">
    <property type="nucleotide sequence ID" value="NZ_CP031769.1"/>
</dbReference>
<organism evidence="2 3">
    <name type="scientific">Salinimonas sediminis</name>
    <dbReference type="NCBI Taxonomy" id="2303538"/>
    <lineage>
        <taxon>Bacteria</taxon>
        <taxon>Pseudomonadati</taxon>
        <taxon>Pseudomonadota</taxon>
        <taxon>Gammaproteobacteria</taxon>
        <taxon>Alteromonadales</taxon>
        <taxon>Alteromonadaceae</taxon>
        <taxon>Alteromonas/Salinimonas group</taxon>
        <taxon>Salinimonas</taxon>
    </lineage>
</organism>
<evidence type="ECO:0000313" key="2">
    <source>
        <dbReference type="EMBL" id="AXR06324.1"/>
    </source>
</evidence>
<dbReference type="Proteomes" id="UP000262073">
    <property type="component" value="Chromosome"/>
</dbReference>
<evidence type="ECO:0000313" key="3">
    <source>
        <dbReference type="Proteomes" id="UP000262073"/>
    </source>
</evidence>
<keyword evidence="1" id="KW-1133">Transmembrane helix</keyword>
<keyword evidence="1" id="KW-0812">Transmembrane</keyword>
<protein>
    <submittedName>
        <fullName evidence="2">Uncharacterized protein</fullName>
    </submittedName>
</protein>
<feature type="transmembrane region" description="Helical" evidence="1">
    <location>
        <begin position="66"/>
        <end position="84"/>
    </location>
</feature>
<name>A0A346NLB7_9ALTE</name>
<dbReference type="KEGG" id="salm:D0Y50_08075"/>
<sequence>MDKNEHALGRKTRDLRAIKLLGASMEELKLSHPYWVRIIGWVFLPVMLGVSIWCLFLPVWYQRYEFLLFLSAAFLGGGCLYMTIHGLKTLPFMNAVITLSENGICIDNGSKFTSVQWSSILKVRHVASAQILHLYDSKGNRFLSVTEQLKGFSILVGCLNDKSGLEL</sequence>
<feature type="transmembrane region" description="Helical" evidence="1">
    <location>
        <begin position="34"/>
        <end position="60"/>
    </location>
</feature>
<evidence type="ECO:0000256" key="1">
    <source>
        <dbReference type="SAM" id="Phobius"/>
    </source>
</evidence>
<dbReference type="OrthoDB" id="7067086at2"/>
<dbReference type="AlphaFoldDB" id="A0A346NLB7"/>
<keyword evidence="3" id="KW-1185">Reference proteome</keyword>
<gene>
    <name evidence="2" type="ORF">D0Y50_08075</name>
</gene>
<dbReference type="EMBL" id="CP031769">
    <property type="protein sequence ID" value="AXR06324.1"/>
    <property type="molecule type" value="Genomic_DNA"/>
</dbReference>